<evidence type="ECO:0000313" key="3">
    <source>
        <dbReference type="Proteomes" id="UP000198873"/>
    </source>
</evidence>
<dbReference type="InterPro" id="IPR000073">
    <property type="entry name" value="AB_hydrolase_1"/>
</dbReference>
<dbReference type="AlphaFoldDB" id="A0A1I6PHI1"/>
<dbReference type="STRING" id="1176198.SAMN05444716_101509"/>
<dbReference type="EMBL" id="FPAB01000001">
    <property type="protein sequence ID" value="SFS39623.1"/>
    <property type="molecule type" value="Genomic_DNA"/>
</dbReference>
<dbReference type="GO" id="GO:0003824">
    <property type="term" value="F:catalytic activity"/>
    <property type="evidence" value="ECO:0007669"/>
    <property type="project" value="UniProtKB-ARBA"/>
</dbReference>
<dbReference type="Proteomes" id="UP000198873">
    <property type="component" value="Unassembled WGS sequence"/>
</dbReference>
<dbReference type="SUPFAM" id="SSF53474">
    <property type="entry name" value="alpha/beta-Hydrolases"/>
    <property type="match status" value="1"/>
</dbReference>
<keyword evidence="3" id="KW-1185">Reference proteome</keyword>
<proteinExistence type="predicted"/>
<accession>A0A1I6PHI1</accession>
<dbReference type="InterPro" id="IPR029058">
    <property type="entry name" value="AB_hydrolase_fold"/>
</dbReference>
<sequence length="258" mass="27745">MTVVFVHGVPETPALWNALRDHLDRPGVALRLPGFGTPRPAGLTGKDPYAAWLADELRAIGGPVDVVGHDWGGHLTMRVASARTDVPLRSWVSDVAHGWHPDYIWHEAATLWQRSPEGEESLAGLREAPSGSGRTFGDLLRGRGMTPELGREIDAIHDAGMSAAILALYRSARPNLAADWGKELDGPTAAPGLVLVPTGDPMARPDLDTEVARPLGARVAELDGLTHYWMLQDPARGARVLTEFWDSLGDSPGDSLGR</sequence>
<reference evidence="3" key="1">
    <citation type="submission" date="2016-10" db="EMBL/GenBank/DDBJ databases">
        <authorList>
            <person name="Varghese N."/>
            <person name="Submissions S."/>
        </authorList>
    </citation>
    <scope>NUCLEOTIDE SEQUENCE [LARGE SCALE GENOMIC DNA]</scope>
    <source>
        <strain evidence="3">CGMCC 4.7047</strain>
    </source>
</reference>
<protein>
    <submittedName>
        <fullName evidence="2">Pimeloyl-ACP methyl ester carboxylesterase</fullName>
    </submittedName>
</protein>
<dbReference type="RefSeq" id="WP_093842031.1">
    <property type="nucleotide sequence ID" value="NZ_FPAB01000001.1"/>
</dbReference>
<organism evidence="2 3">
    <name type="scientific">Streptomyces harbinensis</name>
    <dbReference type="NCBI Taxonomy" id="1176198"/>
    <lineage>
        <taxon>Bacteria</taxon>
        <taxon>Bacillati</taxon>
        <taxon>Actinomycetota</taxon>
        <taxon>Actinomycetes</taxon>
        <taxon>Kitasatosporales</taxon>
        <taxon>Streptomycetaceae</taxon>
        <taxon>Streptomyces</taxon>
    </lineage>
</organism>
<name>A0A1I6PHI1_9ACTN</name>
<gene>
    <name evidence="2" type="ORF">SAMN05444716_101509</name>
</gene>
<evidence type="ECO:0000313" key="2">
    <source>
        <dbReference type="EMBL" id="SFS39623.1"/>
    </source>
</evidence>
<dbReference type="Pfam" id="PF12697">
    <property type="entry name" value="Abhydrolase_6"/>
    <property type="match status" value="1"/>
</dbReference>
<feature type="domain" description="AB hydrolase-1" evidence="1">
    <location>
        <begin position="3"/>
        <end position="237"/>
    </location>
</feature>
<evidence type="ECO:0000259" key="1">
    <source>
        <dbReference type="Pfam" id="PF12697"/>
    </source>
</evidence>
<dbReference type="Gene3D" id="3.40.50.1820">
    <property type="entry name" value="alpha/beta hydrolase"/>
    <property type="match status" value="1"/>
</dbReference>